<evidence type="ECO:0000313" key="2">
    <source>
        <dbReference type="EMBL" id="PNP73905.1"/>
    </source>
</evidence>
<keyword evidence="3" id="KW-1185">Reference proteome</keyword>
<dbReference type="Proteomes" id="UP000236664">
    <property type="component" value="Unassembled WGS sequence"/>
</dbReference>
<organism evidence="2 3">
    <name type="scientific">Gibberella nygamai</name>
    <name type="common">Bean root rot disease fungus</name>
    <name type="synonym">Fusarium nygamai</name>
    <dbReference type="NCBI Taxonomy" id="42673"/>
    <lineage>
        <taxon>Eukaryota</taxon>
        <taxon>Fungi</taxon>
        <taxon>Dikarya</taxon>
        <taxon>Ascomycota</taxon>
        <taxon>Pezizomycotina</taxon>
        <taxon>Sordariomycetes</taxon>
        <taxon>Hypocreomycetidae</taxon>
        <taxon>Hypocreales</taxon>
        <taxon>Nectriaceae</taxon>
        <taxon>Fusarium</taxon>
        <taxon>Fusarium fujikuroi species complex</taxon>
    </lineage>
</organism>
<comment type="caution">
    <text evidence="2">The sequence shown here is derived from an EMBL/GenBank/DDBJ whole genome shotgun (WGS) entry which is preliminary data.</text>
</comment>
<evidence type="ECO:0000259" key="1">
    <source>
        <dbReference type="Pfam" id="PF06985"/>
    </source>
</evidence>
<evidence type="ECO:0000313" key="3">
    <source>
        <dbReference type="Proteomes" id="UP000236664"/>
    </source>
</evidence>
<feature type="domain" description="Heterokaryon incompatibility" evidence="1">
    <location>
        <begin position="253"/>
        <end position="354"/>
    </location>
</feature>
<reference evidence="2 3" key="1">
    <citation type="submission" date="2017-06" db="EMBL/GenBank/DDBJ databases">
        <title>Genome of Fusarium nygamai isolate CS10214.</title>
        <authorList>
            <person name="Gardiner D.M."/>
            <person name="Obanor F."/>
            <person name="Kazan K."/>
        </authorList>
    </citation>
    <scope>NUCLEOTIDE SEQUENCE [LARGE SCALE GENOMIC DNA]</scope>
    <source>
        <strain evidence="2 3">CS10214</strain>
    </source>
</reference>
<proteinExistence type="predicted"/>
<gene>
    <name evidence="2" type="ORF">FNYG_12756</name>
</gene>
<dbReference type="Pfam" id="PF06985">
    <property type="entry name" value="HET"/>
    <property type="match status" value="1"/>
</dbReference>
<name>A0A2K0VV49_GIBNY</name>
<dbReference type="InterPro" id="IPR010730">
    <property type="entry name" value="HET"/>
</dbReference>
<sequence length="880" mass="99742">MVKYHKNWHYGPLNVLLRQVAPHLCLWDGGFDGAYWDFKSLIDINHGRCGDDLEQALMNAVSTSQWLSLDCIHQWWAGPLRTSLKTAQLQTVLENACHIAEGWPIEHEPFDNGQLYGRDIITPGDPGCDESDYAREMFHLYLHEFFFPKEAVNADFIYQLERRRSRCQQLLNVHRLAHAAFPDLVNNWMRPPRISPSYGIGEPSFGSSSSPTPWLNPTIPANKDRPRESPRFLWDLKKRKTIDTNNLSEVPGYTVLSHTWGRWRKIVNGKPSSVHVDGVPWPVPENTLYDVLELPAKLECLASQWPRTPCLWFDLFCIPQDGAGPEMMEIQKAEIARQAVIFDRATIGSIWLNEIETWSPLEDAILWLLLDYLGRHTDVMKRREGFDNPAFRWLARMKELSKGIPLERTSQLTSLIIPTEETKSVIRELEAISVSAGASAASPGRSTSDPKDFKLGWQYAMERLSQLEDTELAQRLKEALRKKLNNFQTDQRSNPGVLSLAGFFDPGDINRRGLLGGDPEVEELAQDCLQQPLYDVLDSTRVEQSFTGIGTILRLGPGMEIQKDWGNINYLTTVKPAGWLTSLWTLQETCLRPGMRLLNKDLKPLAMGTCGQEITFDTLCTLVRGLDGEIFKLQNVMVEERDHLVQILVKSPNFNMPPGVIELVASLVATGMHRFHDISPLDILELGSRRWCSHRRGPAVMSAVGVTDWFESLSLGEAEHEKDLVLGCYPYSFVQSVREKVGAEFFASKRDRIRFILASPMSNVMQCTGTMMPFYWGCSTTRWRPQDMQDHTSTKGWEVTKTGSVKIKEACILVSTSAERPVEAVKADVFLEPPCYFGPGTDLVSTERRRVDVESNADRGDLALANGISKYYVESRKFPH</sequence>
<accession>A0A2K0VV49</accession>
<dbReference type="EMBL" id="MTQA01000238">
    <property type="protein sequence ID" value="PNP73905.1"/>
    <property type="molecule type" value="Genomic_DNA"/>
</dbReference>
<dbReference type="OrthoDB" id="5101111at2759"/>
<dbReference type="STRING" id="42673.A0A2K0VV49"/>
<dbReference type="AlphaFoldDB" id="A0A2K0VV49"/>
<protein>
    <recommendedName>
        <fullName evidence="1">Heterokaryon incompatibility domain-containing protein</fullName>
    </recommendedName>
</protein>